<name>A0ABS5S856_9BACT</name>
<dbReference type="InterPro" id="IPR050090">
    <property type="entry name" value="Tyrosine_recombinase_XerCD"/>
</dbReference>
<evidence type="ECO:0000256" key="5">
    <source>
        <dbReference type="PROSITE-ProRule" id="PRU01248"/>
    </source>
</evidence>
<dbReference type="InterPro" id="IPR013762">
    <property type="entry name" value="Integrase-like_cat_sf"/>
</dbReference>
<proteinExistence type="inferred from homology"/>
<dbReference type="RefSeq" id="WP_214173558.1">
    <property type="nucleotide sequence ID" value="NZ_JAHCVK010000001.1"/>
</dbReference>
<dbReference type="Gene3D" id="1.10.150.130">
    <property type="match status" value="1"/>
</dbReference>
<dbReference type="PROSITE" id="PS51898">
    <property type="entry name" value="TYR_RECOMBINASE"/>
    <property type="match status" value="1"/>
</dbReference>
<dbReference type="SUPFAM" id="SSF56349">
    <property type="entry name" value="DNA breaking-rejoining enzymes"/>
    <property type="match status" value="1"/>
</dbReference>
<keyword evidence="2" id="KW-0229">DNA integration</keyword>
<keyword evidence="9" id="KW-1185">Reference proteome</keyword>
<keyword evidence="3 5" id="KW-0238">DNA-binding</keyword>
<dbReference type="CDD" id="cd00397">
    <property type="entry name" value="DNA_BRE_C"/>
    <property type="match status" value="1"/>
</dbReference>
<accession>A0ABS5S856</accession>
<feature type="domain" description="Core-binding (CB)" evidence="7">
    <location>
        <begin position="37"/>
        <end position="134"/>
    </location>
</feature>
<reference evidence="8 9" key="1">
    <citation type="submission" date="2021-05" db="EMBL/GenBank/DDBJ databases">
        <title>The draft genome of Geobacter luticola JCM 17780.</title>
        <authorList>
            <person name="Xu Z."/>
            <person name="Masuda Y."/>
            <person name="Itoh H."/>
            <person name="Senoo K."/>
        </authorList>
    </citation>
    <scope>NUCLEOTIDE SEQUENCE [LARGE SCALE GENOMIC DNA]</scope>
    <source>
        <strain evidence="8 9">JCM 17780</strain>
    </source>
</reference>
<evidence type="ECO:0000313" key="8">
    <source>
        <dbReference type="EMBL" id="MBT0651549.1"/>
    </source>
</evidence>
<evidence type="ECO:0000256" key="1">
    <source>
        <dbReference type="ARBA" id="ARBA00008857"/>
    </source>
</evidence>
<evidence type="ECO:0000256" key="3">
    <source>
        <dbReference type="ARBA" id="ARBA00023125"/>
    </source>
</evidence>
<sequence length="430" mass="50528">MRTFRTNAFEQNPKYKMDRVPIFMTDDYEVIDEPTGWVLALIRRRFTTMRHGKTSPETIKTYSWILERFLRWLDVAKDVSGKTIGAKNWRLVDEDIMYEYANYLVQPPNNKNRLKQRTLKYYIYCLQDFYDWARKQGYEHYWDFDVKSVTFKLPNVGMWGTSVKRDKIAMNIGPEAMTAIENKRDAVVTREQLTEAIPLLGDFVYVIIAVIIASTGLRPKDLLQLPYRGKIDEPNRGLHPYETKGAVIPPTINYEFESKGKVRSIRFPGSLWELICCCWMPERIRRARLFYKKHGKNPSNQYLFLSQKGYIVTYDMIQSHFSKVGKCEHYSGHRFTARMLRHHFATYFIYDRLQKSGMLGNNAYQPHIDEELRQMMGHADVGTTYKFYVDLIQVLDFEGSVIKVLDEYFDTTSRLVGELVPNMQSSATLT</sequence>
<organism evidence="8 9">
    <name type="scientific">Geomobilimonas luticola</name>
    <dbReference type="NCBI Taxonomy" id="1114878"/>
    <lineage>
        <taxon>Bacteria</taxon>
        <taxon>Pseudomonadati</taxon>
        <taxon>Thermodesulfobacteriota</taxon>
        <taxon>Desulfuromonadia</taxon>
        <taxon>Geobacterales</taxon>
        <taxon>Geobacteraceae</taxon>
        <taxon>Geomobilimonas</taxon>
    </lineage>
</organism>
<dbReference type="InterPro" id="IPR011010">
    <property type="entry name" value="DNA_brk_join_enz"/>
</dbReference>
<evidence type="ECO:0000256" key="2">
    <source>
        <dbReference type="ARBA" id="ARBA00022908"/>
    </source>
</evidence>
<dbReference type="Gene3D" id="1.10.443.10">
    <property type="entry name" value="Intergrase catalytic core"/>
    <property type="match status" value="1"/>
</dbReference>
<dbReference type="PROSITE" id="PS51900">
    <property type="entry name" value="CB"/>
    <property type="match status" value="1"/>
</dbReference>
<evidence type="ECO:0000256" key="4">
    <source>
        <dbReference type="ARBA" id="ARBA00023172"/>
    </source>
</evidence>
<evidence type="ECO:0000259" key="6">
    <source>
        <dbReference type="PROSITE" id="PS51898"/>
    </source>
</evidence>
<comment type="similarity">
    <text evidence="1">Belongs to the 'phage' integrase family.</text>
</comment>
<evidence type="ECO:0000313" key="9">
    <source>
        <dbReference type="Proteomes" id="UP000756860"/>
    </source>
</evidence>
<dbReference type="Proteomes" id="UP000756860">
    <property type="component" value="Unassembled WGS sequence"/>
</dbReference>
<dbReference type="PANTHER" id="PTHR30349:SF41">
    <property type="entry name" value="INTEGRASE_RECOMBINASE PROTEIN MJ0367-RELATED"/>
    <property type="match status" value="1"/>
</dbReference>
<evidence type="ECO:0000259" key="7">
    <source>
        <dbReference type="PROSITE" id="PS51900"/>
    </source>
</evidence>
<dbReference type="InterPro" id="IPR010998">
    <property type="entry name" value="Integrase_recombinase_N"/>
</dbReference>
<dbReference type="InterPro" id="IPR044068">
    <property type="entry name" value="CB"/>
</dbReference>
<dbReference type="EMBL" id="JAHCVK010000001">
    <property type="protein sequence ID" value="MBT0651549.1"/>
    <property type="molecule type" value="Genomic_DNA"/>
</dbReference>
<keyword evidence="4" id="KW-0233">DNA recombination</keyword>
<feature type="domain" description="Tyr recombinase" evidence="6">
    <location>
        <begin position="183"/>
        <end position="406"/>
    </location>
</feature>
<comment type="caution">
    <text evidence="8">The sequence shown here is derived from an EMBL/GenBank/DDBJ whole genome shotgun (WGS) entry which is preliminary data.</text>
</comment>
<dbReference type="InterPro" id="IPR002104">
    <property type="entry name" value="Integrase_catalytic"/>
</dbReference>
<dbReference type="PANTHER" id="PTHR30349">
    <property type="entry name" value="PHAGE INTEGRASE-RELATED"/>
    <property type="match status" value="1"/>
</dbReference>
<protein>
    <submittedName>
        <fullName evidence="8">Site-specific integrase</fullName>
    </submittedName>
</protein>
<gene>
    <name evidence="8" type="ORF">KI810_00635</name>
</gene>